<sequence length="264" mass="29281">MQVRLRCEDWDRVMAADLSNVPCLKLAPGFEIYIMPGGLQVLLLEDAAEGGRALQLLRASMRDPFIAIDLEWRPQFERGENHPVAMMQLASSSVAVLIRTCRIRYRLPPELKEFLADASVMLLGCGWASNDERKMRHTFGIGRQHFGRFLDLQKVAESLGFKRRTGLARLTEDVLGLSLPKDKVTRSIRNWEAKRLIPHKIKYAALDALVAGHVFRKLIMTRCGAPRPRCARGKGAFMTQQACTSAAAAQAAAAAMAAAQRAAP</sequence>
<dbReference type="GO" id="GO:0003676">
    <property type="term" value="F:nucleic acid binding"/>
    <property type="evidence" value="ECO:0007669"/>
    <property type="project" value="InterPro"/>
</dbReference>
<dbReference type="EMBL" id="FNXT01001051">
    <property type="protein sequence ID" value="SZX71442.1"/>
    <property type="molecule type" value="Genomic_DNA"/>
</dbReference>
<evidence type="ECO:0000256" key="1">
    <source>
        <dbReference type="ARBA" id="ARBA00022722"/>
    </source>
</evidence>
<organism evidence="4 5">
    <name type="scientific">Tetradesmus obliquus</name>
    <name type="common">Green alga</name>
    <name type="synonym">Acutodesmus obliquus</name>
    <dbReference type="NCBI Taxonomy" id="3088"/>
    <lineage>
        <taxon>Eukaryota</taxon>
        <taxon>Viridiplantae</taxon>
        <taxon>Chlorophyta</taxon>
        <taxon>core chlorophytes</taxon>
        <taxon>Chlorophyceae</taxon>
        <taxon>CS clade</taxon>
        <taxon>Sphaeropleales</taxon>
        <taxon>Scenedesmaceae</taxon>
        <taxon>Tetradesmus</taxon>
    </lineage>
</organism>
<dbReference type="GO" id="GO:0005737">
    <property type="term" value="C:cytoplasm"/>
    <property type="evidence" value="ECO:0007669"/>
    <property type="project" value="TreeGrafter"/>
</dbReference>
<proteinExistence type="predicted"/>
<dbReference type="Pfam" id="PF01612">
    <property type="entry name" value="DNA_pol_A_exo1"/>
    <property type="match status" value="1"/>
</dbReference>
<dbReference type="PANTHER" id="PTHR13620:SF104">
    <property type="entry name" value="EXONUCLEASE 3'-5' DOMAIN-CONTAINING PROTEIN 2"/>
    <property type="match status" value="1"/>
</dbReference>
<dbReference type="AlphaFoldDB" id="A0A383W2U7"/>
<accession>A0A383W2U7</accession>
<dbReference type="CDD" id="cd06141">
    <property type="entry name" value="WRN_exo"/>
    <property type="match status" value="1"/>
</dbReference>
<keyword evidence="5" id="KW-1185">Reference proteome</keyword>
<dbReference type="GO" id="GO:0005634">
    <property type="term" value="C:nucleus"/>
    <property type="evidence" value="ECO:0007669"/>
    <property type="project" value="TreeGrafter"/>
</dbReference>
<dbReference type="GO" id="GO:0006139">
    <property type="term" value="P:nucleobase-containing compound metabolic process"/>
    <property type="evidence" value="ECO:0007669"/>
    <property type="project" value="InterPro"/>
</dbReference>
<evidence type="ECO:0000256" key="2">
    <source>
        <dbReference type="ARBA" id="ARBA00022801"/>
    </source>
</evidence>
<name>A0A383W2U7_TETOB</name>
<protein>
    <recommendedName>
        <fullName evidence="3">3'-5' exonuclease domain-containing protein</fullName>
    </recommendedName>
</protein>
<gene>
    <name evidence="4" type="ORF">BQ4739_LOCUS11590</name>
</gene>
<dbReference type="PANTHER" id="PTHR13620">
    <property type="entry name" value="3-5 EXONUCLEASE"/>
    <property type="match status" value="1"/>
</dbReference>
<feature type="domain" description="3'-5' exonuclease" evidence="3">
    <location>
        <begin position="64"/>
        <end position="218"/>
    </location>
</feature>
<keyword evidence="1" id="KW-0540">Nuclease</keyword>
<dbReference type="InterPro" id="IPR012337">
    <property type="entry name" value="RNaseH-like_sf"/>
</dbReference>
<evidence type="ECO:0000259" key="3">
    <source>
        <dbReference type="Pfam" id="PF01612"/>
    </source>
</evidence>
<keyword evidence="2" id="KW-0378">Hydrolase</keyword>
<evidence type="ECO:0000313" key="4">
    <source>
        <dbReference type="EMBL" id="SZX71442.1"/>
    </source>
</evidence>
<dbReference type="InterPro" id="IPR051132">
    <property type="entry name" value="3-5_Exonuclease_domain"/>
</dbReference>
<dbReference type="InterPro" id="IPR002562">
    <property type="entry name" value="3'-5'_exonuclease_dom"/>
</dbReference>
<dbReference type="SUPFAM" id="SSF53098">
    <property type="entry name" value="Ribonuclease H-like"/>
    <property type="match status" value="1"/>
</dbReference>
<dbReference type="GO" id="GO:0008408">
    <property type="term" value="F:3'-5' exonuclease activity"/>
    <property type="evidence" value="ECO:0007669"/>
    <property type="project" value="InterPro"/>
</dbReference>
<dbReference type="InterPro" id="IPR036397">
    <property type="entry name" value="RNaseH_sf"/>
</dbReference>
<reference evidence="4 5" key="1">
    <citation type="submission" date="2016-10" db="EMBL/GenBank/DDBJ databases">
        <authorList>
            <person name="Cai Z."/>
        </authorList>
    </citation>
    <scope>NUCLEOTIDE SEQUENCE [LARGE SCALE GENOMIC DNA]</scope>
</reference>
<dbReference type="Gene3D" id="3.30.420.10">
    <property type="entry name" value="Ribonuclease H-like superfamily/Ribonuclease H"/>
    <property type="match status" value="1"/>
</dbReference>
<dbReference type="Proteomes" id="UP000256970">
    <property type="component" value="Unassembled WGS sequence"/>
</dbReference>
<evidence type="ECO:0000313" key="5">
    <source>
        <dbReference type="Proteomes" id="UP000256970"/>
    </source>
</evidence>